<accession>A0A3P3DDJ8</accession>
<dbReference type="RefSeq" id="WP_124965858.1">
    <property type="nucleotide sequence ID" value="NZ_RRAZ01000024.1"/>
</dbReference>
<evidence type="ECO:0000313" key="3">
    <source>
        <dbReference type="Proteomes" id="UP000282125"/>
    </source>
</evidence>
<gene>
    <name evidence="2" type="ORF">EG244_14905</name>
</gene>
<protein>
    <recommendedName>
        <fullName evidence="1">Allophanate hydrolase C-terminal domain-containing protein</fullName>
    </recommendedName>
</protein>
<evidence type="ECO:0000259" key="1">
    <source>
        <dbReference type="Pfam" id="PF21986"/>
    </source>
</evidence>
<dbReference type="Gene3D" id="3.10.490.10">
    <property type="entry name" value="Gamma-glutamyl cyclotransferase-like"/>
    <property type="match status" value="1"/>
</dbReference>
<sequence length="140" mass="14848">MTYQEILLAVCGAHLSGMALNHQLTGLGAELRETTTTAADYQLYALNDLAPPRPGLQRVAEGTGHAIEVEIWALSPAAFGAFVAAIPVPMAIGMNRLIDGRWVKGFVAEPIALGQAEDISRSGGWRGYCAALTHSNGEMK</sequence>
<evidence type="ECO:0000313" key="2">
    <source>
        <dbReference type="EMBL" id="RRH72397.1"/>
    </source>
</evidence>
<comment type="caution">
    <text evidence="2">The sequence shown here is derived from an EMBL/GenBank/DDBJ whole genome shotgun (WGS) entry which is preliminary data.</text>
</comment>
<dbReference type="Proteomes" id="UP000282125">
    <property type="component" value="Unassembled WGS sequence"/>
</dbReference>
<proteinExistence type="predicted"/>
<dbReference type="InterPro" id="IPR053844">
    <property type="entry name" value="AH_C"/>
</dbReference>
<dbReference type="Pfam" id="PF21986">
    <property type="entry name" value="AH_C"/>
    <property type="match status" value="1"/>
</dbReference>
<keyword evidence="3" id="KW-1185">Reference proteome</keyword>
<dbReference type="OrthoDB" id="9811471at2"/>
<dbReference type="EMBL" id="RRAZ01000024">
    <property type="protein sequence ID" value="RRH72397.1"/>
    <property type="molecule type" value="Genomic_DNA"/>
</dbReference>
<reference evidence="2 3" key="1">
    <citation type="submission" date="2018-11" db="EMBL/GenBank/DDBJ databases">
        <title>Gemmobacter sp. nov., YIM 102744-1 draft genome.</title>
        <authorList>
            <person name="Li G."/>
            <person name="Jiang Y."/>
        </authorList>
    </citation>
    <scope>NUCLEOTIDE SEQUENCE [LARGE SCALE GENOMIC DNA]</scope>
    <source>
        <strain evidence="2 3">YIM 102744-1</strain>
    </source>
</reference>
<organism evidence="2 3">
    <name type="scientific">Falsigemmobacter faecalis</name>
    <dbReference type="NCBI Taxonomy" id="2488730"/>
    <lineage>
        <taxon>Bacteria</taxon>
        <taxon>Pseudomonadati</taxon>
        <taxon>Pseudomonadota</taxon>
        <taxon>Alphaproteobacteria</taxon>
        <taxon>Rhodobacterales</taxon>
        <taxon>Paracoccaceae</taxon>
        <taxon>Falsigemmobacter</taxon>
    </lineage>
</organism>
<feature type="domain" description="Allophanate hydrolase C-terminal" evidence="1">
    <location>
        <begin position="7"/>
        <end position="130"/>
    </location>
</feature>
<dbReference type="AlphaFoldDB" id="A0A3P3DDJ8"/>
<name>A0A3P3DDJ8_9RHOB</name>